<dbReference type="PANTHER" id="PTHR35807:SF1">
    <property type="entry name" value="TRANSCRIPTIONAL REGULATOR REDD"/>
    <property type="match status" value="1"/>
</dbReference>
<dbReference type="RefSeq" id="WP_380846114.1">
    <property type="nucleotide sequence ID" value="NZ_JBHSFP010000025.1"/>
</dbReference>
<dbReference type="InterPro" id="IPR036388">
    <property type="entry name" value="WH-like_DNA-bd_sf"/>
</dbReference>
<accession>A0ABV9CR09</accession>
<evidence type="ECO:0000256" key="1">
    <source>
        <dbReference type="ARBA" id="ARBA00005820"/>
    </source>
</evidence>
<dbReference type="SUPFAM" id="SSF52540">
    <property type="entry name" value="P-loop containing nucleoside triphosphate hydrolases"/>
    <property type="match status" value="1"/>
</dbReference>
<dbReference type="Proteomes" id="UP001596004">
    <property type="component" value="Unassembled WGS sequence"/>
</dbReference>
<dbReference type="SUPFAM" id="SSF46894">
    <property type="entry name" value="C-terminal effector domain of the bipartite response regulators"/>
    <property type="match status" value="1"/>
</dbReference>
<evidence type="ECO:0000256" key="4">
    <source>
        <dbReference type="ARBA" id="ARBA00023163"/>
    </source>
</evidence>
<feature type="domain" description="OmpR/PhoB-type" evidence="8">
    <location>
        <begin position="1"/>
        <end position="90"/>
    </location>
</feature>
<comment type="caution">
    <text evidence="9">The sequence shown here is derived from an EMBL/GenBank/DDBJ whole genome shotgun (WGS) entry which is preliminary data.</text>
</comment>
<dbReference type="PROSITE" id="PS50005">
    <property type="entry name" value="TPR"/>
    <property type="match status" value="1"/>
</dbReference>
<evidence type="ECO:0000259" key="8">
    <source>
        <dbReference type="PROSITE" id="PS51755"/>
    </source>
</evidence>
<dbReference type="SMART" id="SM01043">
    <property type="entry name" value="BTAD"/>
    <property type="match status" value="1"/>
</dbReference>
<dbReference type="Pfam" id="PF00931">
    <property type="entry name" value="NB-ARC"/>
    <property type="match status" value="1"/>
</dbReference>
<evidence type="ECO:0000313" key="10">
    <source>
        <dbReference type="Proteomes" id="UP001596004"/>
    </source>
</evidence>
<keyword evidence="10" id="KW-1185">Reference proteome</keyword>
<keyword evidence="2" id="KW-0805">Transcription regulation</keyword>
<proteinExistence type="inferred from homology"/>
<dbReference type="Pfam" id="PF03704">
    <property type="entry name" value="BTAD"/>
    <property type="match status" value="1"/>
</dbReference>
<comment type="similarity">
    <text evidence="1">Belongs to the AfsR/DnrI/RedD regulatory family.</text>
</comment>
<dbReference type="Gene3D" id="1.25.40.10">
    <property type="entry name" value="Tetratricopeptide repeat domain"/>
    <property type="match status" value="3"/>
</dbReference>
<evidence type="ECO:0000256" key="3">
    <source>
        <dbReference type="ARBA" id="ARBA00023125"/>
    </source>
</evidence>
<dbReference type="InterPro" id="IPR011990">
    <property type="entry name" value="TPR-like_helical_dom_sf"/>
</dbReference>
<dbReference type="InterPro" id="IPR002182">
    <property type="entry name" value="NB-ARC"/>
</dbReference>
<dbReference type="PRINTS" id="PR00364">
    <property type="entry name" value="DISEASERSIST"/>
</dbReference>
<dbReference type="PROSITE" id="PS51755">
    <property type="entry name" value="OMPR_PHOB"/>
    <property type="match status" value="1"/>
</dbReference>
<dbReference type="EMBL" id="JBHSFP010000025">
    <property type="protein sequence ID" value="MFC4534788.1"/>
    <property type="molecule type" value="Genomic_DNA"/>
</dbReference>
<dbReference type="Gene3D" id="1.10.10.10">
    <property type="entry name" value="Winged helix-like DNA-binding domain superfamily/Winged helix DNA-binding domain"/>
    <property type="match status" value="1"/>
</dbReference>
<dbReference type="PANTHER" id="PTHR35807">
    <property type="entry name" value="TRANSCRIPTIONAL REGULATOR REDD-RELATED"/>
    <property type="match status" value="1"/>
</dbReference>
<evidence type="ECO:0000256" key="7">
    <source>
        <dbReference type="SAM" id="MobiDB-lite"/>
    </source>
</evidence>
<dbReference type="InterPro" id="IPR005158">
    <property type="entry name" value="BTAD"/>
</dbReference>
<gene>
    <name evidence="9" type="ORF">ACFO60_28855</name>
</gene>
<dbReference type="InterPro" id="IPR001867">
    <property type="entry name" value="OmpR/PhoB-type_DNA-bd"/>
</dbReference>
<dbReference type="SMART" id="SM00028">
    <property type="entry name" value="TPR"/>
    <property type="match status" value="8"/>
</dbReference>
<evidence type="ECO:0000256" key="2">
    <source>
        <dbReference type="ARBA" id="ARBA00023015"/>
    </source>
</evidence>
<dbReference type="InterPro" id="IPR051677">
    <property type="entry name" value="AfsR-DnrI-RedD_regulator"/>
</dbReference>
<feature type="compositionally biased region" description="Pro residues" evidence="7">
    <location>
        <begin position="249"/>
        <end position="265"/>
    </location>
</feature>
<dbReference type="InterPro" id="IPR027417">
    <property type="entry name" value="P-loop_NTPase"/>
</dbReference>
<dbReference type="Gene3D" id="3.40.50.300">
    <property type="entry name" value="P-loop containing nucleotide triphosphate hydrolases"/>
    <property type="match status" value="1"/>
</dbReference>
<sequence>MEIRVLGPVDLWRDERSIAVVGQKQRTLLALLVLRAGQVVSHDRLLSTLWGTRIPATGRRLLHNHLWSLRRLLADGDALGSTPTGYTLRLPPGATDLDVFRAQTAAARAALSAGDSDEAAARLRAALSLWRGAALGGTAPELQETEGPALEELRVAALVDRIELDLSQRRHSELVGELRSLIRENPSNERLRGQLMRALHHEGRTAEALEEFQAGRRYLREELGLDPGEGLVGVHRMILAGEAPSSPAAAPPPPVTPATPVPHQLPPAVTRFTGRAEPLRELDRVLLSDGTATAVVVSAIAGTAGVGKTALAVHWGYRTAERFPDGQLYINLHGYSPGRMTPVPQALNRLLRGLGVDEEHIPHDLDERAALYRSLLAGRRMLIVLDNAAAAEQIRPLLPGSSASRVVITSRDALRSLSVTHDVHNIALDVLTADEAITLLKSLLADGGEVDDTDTIAELAGLCGYLPLALRLAGAQLAGGPAAQVADFVGKLRRENRLTVLDLAEDPAVGVRSALELSYRTLADPVQRVFRLFSVHPGPSVGLDAASALVGMQVESTAQAVAILVGAHLLQENEERRLSMHDLVRVYAEEKCIADETVHGRDDALTRVLDWYRYAALKAMYRMAPSDVTYLDISPVAGTPAFSGFDEAMAWLDREHPVLVRMIAHAAGEGRHVHAWQIFSRISWFLYARNHLEDLLMTGETALSSARLAGHRHGEAEILSDLGYAQLFLGRYAEHLEYQRAALEIRRASHDRVGEAKALRHLAYALYLAGRPAEAIDVGEQGLALCRELGERSEEYSVLDVLAFCFTTVGRFEEASEILQESLIFWREVGRHYDQAYAFVRLGQVRTELDEFEGAMDCFQQALLMGRKQGNQRLEVDALNAMAIVLRRQERYDGALDAHEEALRLTRSMRSRPLEGEALNSFAGTLLAIGDAETALRHYRNALRCIGEESDVYQWALAHEGLGDALHALGSAEEAAEKWRTALAIWESAGAHQAGGLVARMRDLGLS</sequence>
<evidence type="ECO:0000256" key="6">
    <source>
        <dbReference type="PROSITE-ProRule" id="PRU01091"/>
    </source>
</evidence>
<dbReference type="Pfam" id="PF13424">
    <property type="entry name" value="TPR_12"/>
    <property type="match status" value="3"/>
</dbReference>
<reference evidence="10" key="1">
    <citation type="journal article" date="2019" name="Int. J. Syst. Evol. Microbiol.">
        <title>The Global Catalogue of Microorganisms (GCM) 10K type strain sequencing project: providing services to taxonomists for standard genome sequencing and annotation.</title>
        <authorList>
            <consortium name="The Broad Institute Genomics Platform"/>
            <consortium name="The Broad Institute Genome Sequencing Center for Infectious Disease"/>
            <person name="Wu L."/>
            <person name="Ma J."/>
        </authorList>
    </citation>
    <scope>NUCLEOTIDE SEQUENCE [LARGE SCALE GENOMIC DNA]</scope>
    <source>
        <strain evidence="10">CGMCC 4.7132</strain>
    </source>
</reference>
<feature type="region of interest" description="Disordered" evidence="7">
    <location>
        <begin position="243"/>
        <end position="265"/>
    </location>
</feature>
<evidence type="ECO:0000256" key="5">
    <source>
        <dbReference type="PROSITE-ProRule" id="PRU00339"/>
    </source>
</evidence>
<dbReference type="SMART" id="SM00862">
    <property type="entry name" value="Trans_reg_C"/>
    <property type="match status" value="1"/>
</dbReference>
<dbReference type="InterPro" id="IPR019734">
    <property type="entry name" value="TPR_rpt"/>
</dbReference>
<dbReference type="Pfam" id="PF00486">
    <property type="entry name" value="Trans_reg_C"/>
    <property type="match status" value="1"/>
</dbReference>
<keyword evidence="3 6" id="KW-0238">DNA-binding</keyword>
<evidence type="ECO:0000313" key="9">
    <source>
        <dbReference type="EMBL" id="MFC4534788.1"/>
    </source>
</evidence>
<feature type="DNA-binding region" description="OmpR/PhoB-type" evidence="6">
    <location>
        <begin position="1"/>
        <end position="90"/>
    </location>
</feature>
<name>A0ABV9CR09_9ACTN</name>
<dbReference type="InterPro" id="IPR016032">
    <property type="entry name" value="Sig_transdc_resp-reg_C-effctor"/>
</dbReference>
<keyword evidence="5" id="KW-0802">TPR repeat</keyword>
<feature type="repeat" description="TPR" evidence="5">
    <location>
        <begin position="836"/>
        <end position="869"/>
    </location>
</feature>
<dbReference type="CDD" id="cd15831">
    <property type="entry name" value="BTAD"/>
    <property type="match status" value="1"/>
</dbReference>
<protein>
    <submittedName>
        <fullName evidence="9">BTAD domain-containing putative transcriptional regulator</fullName>
    </submittedName>
</protein>
<dbReference type="SUPFAM" id="SSF48452">
    <property type="entry name" value="TPR-like"/>
    <property type="match status" value="3"/>
</dbReference>
<organism evidence="9 10">
    <name type="scientific">Sphaerisporangium dianthi</name>
    <dbReference type="NCBI Taxonomy" id="1436120"/>
    <lineage>
        <taxon>Bacteria</taxon>
        <taxon>Bacillati</taxon>
        <taxon>Actinomycetota</taxon>
        <taxon>Actinomycetes</taxon>
        <taxon>Streptosporangiales</taxon>
        <taxon>Streptosporangiaceae</taxon>
        <taxon>Sphaerisporangium</taxon>
    </lineage>
</organism>
<keyword evidence="4" id="KW-0804">Transcription</keyword>